<gene>
    <name evidence="2" type="ORF">AUF17_09030</name>
</gene>
<dbReference type="InterPro" id="IPR038765">
    <property type="entry name" value="Papain-like_cys_pep_sf"/>
</dbReference>
<sequence length="200" mass="23322">MRVESNKREDYLQDLPEICLSHPLLKRLSQKLFNNTKNEIEIIQRAFLYVRDQIDHSWDIQADEVTKTSVEVLRSGHGICYAKANLLTGLLRSVGIPTGYCYQKLRLFDDEEKRYCIHALNAVYLEILEKWIRIDARGNKPGVNAQFSLDKEQLAFEPNTNLGEQDYIVIFTRPNRKTMLVLDKSKDALRMYENELPDSL</sequence>
<organism evidence="2 3">
    <name type="scientific">Enterococcus avium</name>
    <name type="common">Streptococcus avium</name>
    <dbReference type="NCBI Taxonomy" id="33945"/>
    <lineage>
        <taxon>Bacteria</taxon>
        <taxon>Bacillati</taxon>
        <taxon>Bacillota</taxon>
        <taxon>Bacilli</taxon>
        <taxon>Lactobacillales</taxon>
        <taxon>Enterococcaceae</taxon>
        <taxon>Enterococcus</taxon>
    </lineage>
</organism>
<evidence type="ECO:0000313" key="3">
    <source>
        <dbReference type="Proteomes" id="UP000316316"/>
    </source>
</evidence>
<dbReference type="Gene3D" id="3.10.620.30">
    <property type="match status" value="1"/>
</dbReference>
<reference evidence="2 3" key="1">
    <citation type="submission" date="2017-10" db="EMBL/GenBank/DDBJ databases">
        <title>FDA dAtabase for Regulatory Grade micrObial Sequences (FDA-ARGOS): Supporting development and validation of Infectious Disease Dx tests.</title>
        <authorList>
            <person name="Campos J."/>
            <person name="Goldberg B."/>
            <person name="Tallon L.J."/>
            <person name="Sadzewicz L."/>
            <person name="Sengamalay N."/>
            <person name="Ott S."/>
            <person name="Godinez A."/>
            <person name="Nagaraj S."/>
            <person name="Vyas G."/>
            <person name="Aluvathingal J."/>
            <person name="Nadendla S."/>
            <person name="Geyer C."/>
            <person name="Nandy P."/>
            <person name="Hobson J."/>
            <person name="Sichtig H."/>
        </authorList>
    </citation>
    <scope>NUCLEOTIDE SEQUENCE [LARGE SCALE GENOMIC DNA]</scope>
    <source>
        <strain evidence="2 3">FDAARGOS_185</strain>
    </source>
</reference>
<dbReference type="InterPro" id="IPR002931">
    <property type="entry name" value="Transglutaminase-like"/>
</dbReference>
<proteinExistence type="predicted"/>
<feature type="domain" description="Transglutaminase-like" evidence="1">
    <location>
        <begin position="27"/>
        <end position="136"/>
    </location>
</feature>
<dbReference type="PANTHER" id="PTHR33490">
    <property type="entry name" value="BLR5614 PROTEIN-RELATED"/>
    <property type="match status" value="1"/>
</dbReference>
<accession>A0A8B5W4I8</accession>
<evidence type="ECO:0000259" key="1">
    <source>
        <dbReference type="Pfam" id="PF01841"/>
    </source>
</evidence>
<dbReference type="PANTHER" id="PTHR33490:SF3">
    <property type="entry name" value="CONSERVED INTEGRAL MEMBRANE PROTEIN"/>
    <property type="match status" value="1"/>
</dbReference>
<comment type="caution">
    <text evidence="2">The sequence shown here is derived from an EMBL/GenBank/DDBJ whole genome shotgun (WGS) entry which is preliminary data.</text>
</comment>
<dbReference type="SUPFAM" id="SSF54001">
    <property type="entry name" value="Cysteine proteinases"/>
    <property type="match status" value="1"/>
</dbReference>
<dbReference type="EMBL" id="PDXQ01000001">
    <property type="protein sequence ID" value="TRZ34206.1"/>
    <property type="molecule type" value="Genomic_DNA"/>
</dbReference>
<dbReference type="AlphaFoldDB" id="A0A8B5W4I8"/>
<name>A0A8B5W4I8_ENTAV</name>
<evidence type="ECO:0000313" key="2">
    <source>
        <dbReference type="EMBL" id="TRZ34206.1"/>
    </source>
</evidence>
<dbReference type="Pfam" id="PF01841">
    <property type="entry name" value="Transglut_core"/>
    <property type="match status" value="1"/>
</dbReference>
<protein>
    <submittedName>
        <fullName evidence="2">Transglutaminase</fullName>
    </submittedName>
</protein>
<dbReference type="Proteomes" id="UP000316316">
    <property type="component" value="Unassembled WGS sequence"/>
</dbReference>
<dbReference type="RefSeq" id="WP_144324896.1">
    <property type="nucleotide sequence ID" value="NZ_JAJCJG010000025.1"/>
</dbReference>